<proteinExistence type="predicted"/>
<dbReference type="EMBL" id="JBHTBX010000002">
    <property type="protein sequence ID" value="MFC7433587.1"/>
    <property type="molecule type" value="Genomic_DNA"/>
</dbReference>
<evidence type="ECO:0008006" key="3">
    <source>
        <dbReference type="Google" id="ProtNLM"/>
    </source>
</evidence>
<protein>
    <recommendedName>
        <fullName evidence="3">Helix-turn-helix domain-containing protein</fullName>
    </recommendedName>
</protein>
<gene>
    <name evidence="1" type="ORF">ACFQNJ_03590</name>
</gene>
<dbReference type="RefSeq" id="WP_382253889.1">
    <property type="nucleotide sequence ID" value="NZ_JBHTBX010000002.1"/>
</dbReference>
<dbReference type="Proteomes" id="UP001596495">
    <property type="component" value="Unassembled WGS sequence"/>
</dbReference>
<keyword evidence="2" id="KW-1185">Reference proteome</keyword>
<evidence type="ECO:0000313" key="2">
    <source>
        <dbReference type="Proteomes" id="UP001596495"/>
    </source>
</evidence>
<evidence type="ECO:0000313" key="1">
    <source>
        <dbReference type="EMBL" id="MFC7433587.1"/>
    </source>
</evidence>
<organism evidence="1 2">
    <name type="scientific">Hydrogenophaga bisanensis</name>
    <dbReference type="NCBI Taxonomy" id="439611"/>
    <lineage>
        <taxon>Bacteria</taxon>
        <taxon>Pseudomonadati</taxon>
        <taxon>Pseudomonadota</taxon>
        <taxon>Betaproteobacteria</taxon>
        <taxon>Burkholderiales</taxon>
        <taxon>Comamonadaceae</taxon>
        <taxon>Hydrogenophaga</taxon>
    </lineage>
</organism>
<comment type="caution">
    <text evidence="1">The sequence shown here is derived from an EMBL/GenBank/DDBJ whole genome shotgun (WGS) entry which is preliminary data.</text>
</comment>
<accession>A0ABW2R6W7</accession>
<sequence>MKETQPVPLPDDRATQAARVADYLEAYPYSTQKEIDTACDTGCISKVLSDMPRAELPGMGYLLAYGWREQLCASGSRKRKVRTYALLTRPQSRQQDLFDRT</sequence>
<name>A0ABW2R6W7_9BURK</name>
<reference evidence="2" key="1">
    <citation type="journal article" date="2019" name="Int. J. Syst. Evol. Microbiol.">
        <title>The Global Catalogue of Microorganisms (GCM) 10K type strain sequencing project: providing services to taxonomists for standard genome sequencing and annotation.</title>
        <authorList>
            <consortium name="The Broad Institute Genomics Platform"/>
            <consortium name="The Broad Institute Genome Sequencing Center for Infectious Disease"/>
            <person name="Wu L."/>
            <person name="Ma J."/>
        </authorList>
    </citation>
    <scope>NUCLEOTIDE SEQUENCE [LARGE SCALE GENOMIC DNA]</scope>
    <source>
        <strain evidence="2">CCUG 54518</strain>
    </source>
</reference>